<proteinExistence type="predicted"/>
<dbReference type="Proteomes" id="UP000317122">
    <property type="component" value="Unassembled WGS sequence"/>
</dbReference>
<evidence type="ECO:0000313" key="5">
    <source>
        <dbReference type="EMBL" id="TWI17991.1"/>
    </source>
</evidence>
<evidence type="ECO:0000256" key="2">
    <source>
        <dbReference type="SAM" id="Phobius"/>
    </source>
</evidence>
<comment type="caution">
    <text evidence="5">The sequence shown here is derived from an EMBL/GenBank/DDBJ whole genome shotgun (WGS) entry which is preliminary data.</text>
</comment>
<feature type="transmembrane region" description="Helical" evidence="2">
    <location>
        <begin position="113"/>
        <end position="137"/>
    </location>
</feature>
<dbReference type="Pfam" id="PF04280">
    <property type="entry name" value="Tim44"/>
    <property type="match status" value="1"/>
</dbReference>
<keyword evidence="2" id="KW-1133">Transmembrane helix</keyword>
<dbReference type="AlphaFoldDB" id="A0A562MEM4"/>
<dbReference type="SUPFAM" id="SSF54427">
    <property type="entry name" value="NTF2-like"/>
    <property type="match status" value="1"/>
</dbReference>
<dbReference type="RefSeq" id="WP_145723324.1">
    <property type="nucleotide sequence ID" value="NZ_BSPF01000062.1"/>
</dbReference>
<feature type="chain" id="PRO_5022071410" evidence="3">
    <location>
        <begin position="25"/>
        <end position="331"/>
    </location>
</feature>
<feature type="transmembrane region" description="Helical" evidence="2">
    <location>
        <begin position="84"/>
        <end position="106"/>
    </location>
</feature>
<dbReference type="PANTHER" id="PTHR41542">
    <property type="entry name" value="BLL5807 PROTEIN"/>
    <property type="match status" value="1"/>
</dbReference>
<dbReference type="InterPro" id="IPR007379">
    <property type="entry name" value="Tim44-like_dom"/>
</dbReference>
<protein>
    <submittedName>
        <fullName evidence="5">Putative lipid-binding transport protein (Tim44 family)</fullName>
    </submittedName>
</protein>
<evidence type="ECO:0000259" key="4">
    <source>
        <dbReference type="SMART" id="SM00978"/>
    </source>
</evidence>
<dbReference type="OrthoDB" id="9780873at2"/>
<keyword evidence="3" id="KW-0732">Signal</keyword>
<accession>A0A562MEM4</accession>
<dbReference type="EMBL" id="VLKT01000099">
    <property type="protein sequence ID" value="TWI17991.1"/>
    <property type="molecule type" value="Genomic_DNA"/>
</dbReference>
<dbReference type="InterPro" id="IPR032710">
    <property type="entry name" value="NTF2-like_dom_sf"/>
</dbReference>
<feature type="signal peptide" evidence="3">
    <location>
        <begin position="1"/>
        <end position="24"/>
    </location>
</feature>
<feature type="domain" description="Tim44-like" evidence="4">
    <location>
        <begin position="186"/>
        <end position="330"/>
    </location>
</feature>
<dbReference type="Gene3D" id="3.10.450.240">
    <property type="match status" value="1"/>
</dbReference>
<evidence type="ECO:0000256" key="1">
    <source>
        <dbReference type="SAM" id="MobiDB-lite"/>
    </source>
</evidence>
<feature type="compositionally biased region" description="Polar residues" evidence="1">
    <location>
        <begin position="163"/>
        <end position="172"/>
    </location>
</feature>
<keyword evidence="6" id="KW-1185">Reference proteome</keyword>
<keyword evidence="2" id="KW-0472">Membrane</keyword>
<gene>
    <name evidence="5" type="ORF">IQ26_07421</name>
</gene>
<feature type="region of interest" description="Disordered" evidence="1">
    <location>
        <begin position="157"/>
        <end position="177"/>
    </location>
</feature>
<dbReference type="PANTHER" id="PTHR41542:SF1">
    <property type="entry name" value="BLL5807 PROTEIN"/>
    <property type="match status" value="1"/>
</dbReference>
<feature type="compositionally biased region" description="Low complexity" evidence="1">
    <location>
        <begin position="37"/>
        <end position="58"/>
    </location>
</feature>
<organism evidence="5 6">
    <name type="scientific">Mesorhizobium tianshanense</name>
    <dbReference type="NCBI Taxonomy" id="39844"/>
    <lineage>
        <taxon>Bacteria</taxon>
        <taxon>Pseudomonadati</taxon>
        <taxon>Pseudomonadota</taxon>
        <taxon>Alphaproteobacteria</taxon>
        <taxon>Hyphomicrobiales</taxon>
        <taxon>Phyllobacteriaceae</taxon>
        <taxon>Mesorhizobium</taxon>
    </lineage>
</organism>
<evidence type="ECO:0000313" key="6">
    <source>
        <dbReference type="Proteomes" id="UP000317122"/>
    </source>
</evidence>
<feature type="region of interest" description="Disordered" evidence="1">
    <location>
        <begin position="37"/>
        <end position="64"/>
    </location>
</feature>
<keyword evidence="2" id="KW-0812">Transmembrane</keyword>
<dbReference type="SMART" id="SM00978">
    <property type="entry name" value="Tim44"/>
    <property type="match status" value="1"/>
</dbReference>
<name>A0A562MEM4_9HYPH</name>
<sequence length="331" mass="35264">MISRSSRFAVLFAGLFLAFSMVTADYAEARRGGSFGSRGTRTFQSVPPTRTAPQPAAPVERSMTPNTVTNNAARQTQTSQRPGLFNGLGGSMMRGLLLGGLIGLLLGQGFGGLAGMLGLLLQGLLIGGAIMLAIRFFRSQSARNQAPAMAGVPRSMGNFGRSAATQPDANNVSSFPIPGIGSGSGGSGFGRAAPAADEITMTPADLDTFQQRLTEVQEAFGREDHAGLRRLATPEMVSYLSEELADNAKKGIRNDVSDISLLEADIAESWREDDRDYATAALRYESHDVMRDRASGEIVAAQADRPTETTELWTFTRQNGGDWKLAAIQQP</sequence>
<reference evidence="5 6" key="1">
    <citation type="journal article" date="2015" name="Stand. Genomic Sci.">
        <title>Genomic Encyclopedia of Bacterial and Archaeal Type Strains, Phase III: the genomes of soil and plant-associated and newly described type strains.</title>
        <authorList>
            <person name="Whitman W.B."/>
            <person name="Woyke T."/>
            <person name="Klenk H.P."/>
            <person name="Zhou Y."/>
            <person name="Lilburn T.G."/>
            <person name="Beck B.J."/>
            <person name="De Vos P."/>
            <person name="Vandamme P."/>
            <person name="Eisen J.A."/>
            <person name="Garrity G."/>
            <person name="Hugenholtz P."/>
            <person name="Kyrpides N.C."/>
        </authorList>
    </citation>
    <scope>NUCLEOTIDE SEQUENCE [LARGE SCALE GENOMIC DNA]</scope>
    <source>
        <strain evidence="5 6">CGMCC 1.2546</strain>
    </source>
</reference>
<evidence type="ECO:0000256" key="3">
    <source>
        <dbReference type="SAM" id="SignalP"/>
    </source>
</evidence>